<dbReference type="NCBIfam" id="TIGR00690">
    <property type="entry name" value="rpoZ"/>
    <property type="match status" value="1"/>
</dbReference>
<dbReference type="SUPFAM" id="SSF63562">
    <property type="entry name" value="RPB6/omega subunit-like"/>
    <property type="match status" value="1"/>
</dbReference>
<accession>A0A523YMB0</accession>
<sequence length="81" mass="9498">MIKFSTDDLLRKSGIEDKYELTRLAIRRIRQLVKEKDKMALKDTHEKLPILVLKEIAEGKLKPESFEEESQEKETPPSTEK</sequence>
<dbReference type="GO" id="GO:0003677">
    <property type="term" value="F:DNA binding"/>
    <property type="evidence" value="ECO:0007669"/>
    <property type="project" value="InterPro"/>
</dbReference>
<dbReference type="SMART" id="SM01409">
    <property type="entry name" value="RNA_pol_Rpb6"/>
    <property type="match status" value="1"/>
</dbReference>
<evidence type="ECO:0000256" key="5">
    <source>
        <dbReference type="ARBA" id="ARBA00022679"/>
    </source>
</evidence>
<evidence type="ECO:0000256" key="8">
    <source>
        <dbReference type="ARBA" id="ARBA00029924"/>
    </source>
</evidence>
<dbReference type="Gene3D" id="3.90.940.10">
    <property type="match status" value="1"/>
</dbReference>
<dbReference type="InterPro" id="IPR003716">
    <property type="entry name" value="DNA-dir_RNA_pol_omega"/>
</dbReference>
<evidence type="ECO:0000256" key="7">
    <source>
        <dbReference type="ARBA" id="ARBA00023163"/>
    </source>
</evidence>
<dbReference type="InterPro" id="IPR036161">
    <property type="entry name" value="RPB6/omega-like_sf"/>
</dbReference>
<gene>
    <name evidence="11" type="primary">rpoZ</name>
    <name evidence="11" type="ORF">E3J33_03275</name>
</gene>
<keyword evidence="6 11" id="KW-0548">Nucleotidyltransferase</keyword>
<comment type="catalytic activity">
    <reaction evidence="9">
        <text>RNA(n) + a ribonucleoside 5'-triphosphate = RNA(n+1) + diphosphate</text>
        <dbReference type="Rhea" id="RHEA:21248"/>
        <dbReference type="Rhea" id="RHEA-COMP:14527"/>
        <dbReference type="Rhea" id="RHEA-COMP:17342"/>
        <dbReference type="ChEBI" id="CHEBI:33019"/>
        <dbReference type="ChEBI" id="CHEBI:61557"/>
        <dbReference type="ChEBI" id="CHEBI:140395"/>
        <dbReference type="EC" id="2.7.7.6"/>
    </reaction>
</comment>
<evidence type="ECO:0000256" key="1">
    <source>
        <dbReference type="ARBA" id="ARBA00006711"/>
    </source>
</evidence>
<evidence type="ECO:0000256" key="2">
    <source>
        <dbReference type="ARBA" id="ARBA00012418"/>
    </source>
</evidence>
<keyword evidence="7" id="KW-0804">Transcription</keyword>
<dbReference type="Proteomes" id="UP000316925">
    <property type="component" value="Unassembled WGS sequence"/>
</dbReference>
<dbReference type="GO" id="GO:0006351">
    <property type="term" value="P:DNA-templated transcription"/>
    <property type="evidence" value="ECO:0007669"/>
    <property type="project" value="InterPro"/>
</dbReference>
<protein>
    <recommendedName>
        <fullName evidence="3">DNA-directed RNA polymerase subunit omega</fullName>
        <ecNumber evidence="2">2.7.7.6</ecNumber>
    </recommendedName>
    <alternativeName>
        <fullName evidence="8">Transcriptase subunit omega</fullName>
    </alternativeName>
</protein>
<evidence type="ECO:0000313" key="12">
    <source>
        <dbReference type="Proteomes" id="UP000316925"/>
    </source>
</evidence>
<evidence type="ECO:0000256" key="3">
    <source>
        <dbReference type="ARBA" id="ARBA00013725"/>
    </source>
</evidence>
<reference evidence="11 12" key="1">
    <citation type="submission" date="2019-03" db="EMBL/GenBank/DDBJ databases">
        <title>Metabolic potential of uncultured bacteria and archaea associated with petroleum seepage in deep-sea sediments.</title>
        <authorList>
            <person name="Dong X."/>
            <person name="Hubert C."/>
        </authorList>
    </citation>
    <scope>NUCLEOTIDE SEQUENCE [LARGE SCALE GENOMIC DNA]</scope>
    <source>
        <strain evidence="11">E29_bin28</strain>
    </source>
</reference>
<dbReference type="Pfam" id="PF01192">
    <property type="entry name" value="RNA_pol_Rpb6"/>
    <property type="match status" value="1"/>
</dbReference>
<dbReference type="GO" id="GO:0000428">
    <property type="term" value="C:DNA-directed RNA polymerase complex"/>
    <property type="evidence" value="ECO:0007669"/>
    <property type="project" value="UniProtKB-KW"/>
</dbReference>
<evidence type="ECO:0000313" key="11">
    <source>
        <dbReference type="EMBL" id="TET92710.1"/>
    </source>
</evidence>
<dbReference type="EC" id="2.7.7.6" evidence="2"/>
<dbReference type="InterPro" id="IPR006110">
    <property type="entry name" value="Pol_omega/Rpo6/RPB6"/>
</dbReference>
<proteinExistence type="inferred from homology"/>
<keyword evidence="4 11" id="KW-0240">DNA-directed RNA polymerase</keyword>
<comment type="caution">
    <text evidence="11">The sequence shown here is derived from an EMBL/GenBank/DDBJ whole genome shotgun (WGS) entry which is preliminary data.</text>
</comment>
<comment type="similarity">
    <text evidence="1">Belongs to the RNA polymerase subunit omega family.</text>
</comment>
<evidence type="ECO:0000256" key="4">
    <source>
        <dbReference type="ARBA" id="ARBA00022478"/>
    </source>
</evidence>
<dbReference type="AlphaFoldDB" id="A0A523YMB0"/>
<feature type="compositionally biased region" description="Basic and acidic residues" evidence="10">
    <location>
        <begin position="72"/>
        <end position="81"/>
    </location>
</feature>
<feature type="region of interest" description="Disordered" evidence="10">
    <location>
        <begin position="62"/>
        <end position="81"/>
    </location>
</feature>
<evidence type="ECO:0000256" key="6">
    <source>
        <dbReference type="ARBA" id="ARBA00022695"/>
    </source>
</evidence>
<name>A0A523YMB0_UNCAE</name>
<dbReference type="EMBL" id="SOIJ01000185">
    <property type="protein sequence ID" value="TET92710.1"/>
    <property type="molecule type" value="Genomic_DNA"/>
</dbReference>
<evidence type="ECO:0000256" key="9">
    <source>
        <dbReference type="ARBA" id="ARBA00048552"/>
    </source>
</evidence>
<organism evidence="11 12">
    <name type="scientific">Aerophobetes bacterium</name>
    <dbReference type="NCBI Taxonomy" id="2030807"/>
    <lineage>
        <taxon>Bacteria</taxon>
        <taxon>Candidatus Aerophobota</taxon>
    </lineage>
</organism>
<keyword evidence="5 11" id="KW-0808">Transferase</keyword>
<evidence type="ECO:0000256" key="10">
    <source>
        <dbReference type="SAM" id="MobiDB-lite"/>
    </source>
</evidence>
<dbReference type="GO" id="GO:0003899">
    <property type="term" value="F:DNA-directed RNA polymerase activity"/>
    <property type="evidence" value="ECO:0007669"/>
    <property type="project" value="UniProtKB-EC"/>
</dbReference>